<accession>A0A1I7WK73</accession>
<dbReference type="AlphaFoldDB" id="A0A1I7WK73"/>
<reference evidence="3" key="1">
    <citation type="submission" date="2016-11" db="UniProtKB">
        <authorList>
            <consortium name="WormBaseParasite"/>
        </authorList>
    </citation>
    <scope>IDENTIFICATION</scope>
</reference>
<sequence>MNVSIISNVRRLCYENRDAQHKIKTAPIGNVVRTAEECRPRPYIKSREYPQLYSRPCNRSERSSLFLLYIHFILLCTYIVSTVTLFVVHFLFIVSKSLITQV</sequence>
<name>A0A1I7WK73_HETBA</name>
<evidence type="ECO:0000256" key="1">
    <source>
        <dbReference type="SAM" id="Phobius"/>
    </source>
</evidence>
<proteinExistence type="predicted"/>
<keyword evidence="1" id="KW-1133">Transmembrane helix</keyword>
<keyword evidence="1" id="KW-0812">Transmembrane</keyword>
<protein>
    <submittedName>
        <fullName evidence="3">Uncharacterized protein</fullName>
    </submittedName>
</protein>
<evidence type="ECO:0000313" key="3">
    <source>
        <dbReference type="WBParaSite" id="Hba_05363"/>
    </source>
</evidence>
<organism evidence="2 3">
    <name type="scientific">Heterorhabditis bacteriophora</name>
    <name type="common">Entomopathogenic nematode worm</name>
    <dbReference type="NCBI Taxonomy" id="37862"/>
    <lineage>
        <taxon>Eukaryota</taxon>
        <taxon>Metazoa</taxon>
        <taxon>Ecdysozoa</taxon>
        <taxon>Nematoda</taxon>
        <taxon>Chromadorea</taxon>
        <taxon>Rhabditida</taxon>
        <taxon>Rhabditina</taxon>
        <taxon>Rhabditomorpha</taxon>
        <taxon>Strongyloidea</taxon>
        <taxon>Heterorhabditidae</taxon>
        <taxon>Heterorhabditis</taxon>
    </lineage>
</organism>
<feature type="transmembrane region" description="Helical" evidence="1">
    <location>
        <begin position="65"/>
        <end position="92"/>
    </location>
</feature>
<keyword evidence="2" id="KW-1185">Reference proteome</keyword>
<dbReference type="Proteomes" id="UP000095283">
    <property type="component" value="Unplaced"/>
</dbReference>
<evidence type="ECO:0000313" key="2">
    <source>
        <dbReference type="Proteomes" id="UP000095283"/>
    </source>
</evidence>
<dbReference type="WBParaSite" id="Hba_05363">
    <property type="protein sequence ID" value="Hba_05363"/>
    <property type="gene ID" value="Hba_05363"/>
</dbReference>
<keyword evidence="1" id="KW-0472">Membrane</keyword>